<protein>
    <submittedName>
        <fullName evidence="2">Alpha/beta fold hydrolase</fullName>
    </submittedName>
</protein>
<keyword evidence="2" id="KW-0378">Hydrolase</keyword>
<feature type="domain" description="AB hydrolase-1" evidence="1">
    <location>
        <begin position="23"/>
        <end position="270"/>
    </location>
</feature>
<dbReference type="InterPro" id="IPR050471">
    <property type="entry name" value="AB_hydrolase"/>
</dbReference>
<dbReference type="GO" id="GO:0046503">
    <property type="term" value="P:glycerolipid catabolic process"/>
    <property type="evidence" value="ECO:0007669"/>
    <property type="project" value="TreeGrafter"/>
</dbReference>
<reference evidence="2" key="1">
    <citation type="submission" date="2020-11" db="EMBL/GenBank/DDBJ databases">
        <title>Isolation and identification of active actinomycetes.</title>
        <authorList>
            <person name="Yu B."/>
        </authorList>
    </citation>
    <scope>NUCLEOTIDE SEQUENCE</scope>
    <source>
        <strain evidence="2">NEAU-YB345</strain>
    </source>
</reference>
<dbReference type="Pfam" id="PF00561">
    <property type="entry name" value="Abhydrolase_1"/>
    <property type="match status" value="1"/>
</dbReference>
<evidence type="ECO:0000313" key="3">
    <source>
        <dbReference type="Proteomes" id="UP000657385"/>
    </source>
</evidence>
<keyword evidence="3" id="KW-1185">Reference proteome</keyword>
<dbReference type="InterPro" id="IPR029058">
    <property type="entry name" value="AB_hydrolase_fold"/>
</dbReference>
<dbReference type="Proteomes" id="UP000657385">
    <property type="component" value="Unassembled WGS sequence"/>
</dbReference>
<gene>
    <name evidence="2" type="ORF">I2501_21575</name>
</gene>
<organism evidence="2 3">
    <name type="scientific">Streptacidiphilus fuscans</name>
    <dbReference type="NCBI Taxonomy" id="2789292"/>
    <lineage>
        <taxon>Bacteria</taxon>
        <taxon>Bacillati</taxon>
        <taxon>Actinomycetota</taxon>
        <taxon>Actinomycetes</taxon>
        <taxon>Kitasatosporales</taxon>
        <taxon>Streptomycetaceae</taxon>
        <taxon>Streptacidiphilus</taxon>
    </lineage>
</organism>
<comment type="caution">
    <text evidence="2">The sequence shown here is derived from an EMBL/GenBank/DDBJ whole genome shotgun (WGS) entry which is preliminary data.</text>
</comment>
<dbReference type="InterPro" id="IPR000073">
    <property type="entry name" value="AB_hydrolase_1"/>
</dbReference>
<dbReference type="RefSeq" id="WP_196195797.1">
    <property type="nucleotide sequence ID" value="NZ_JADPRT010000009.1"/>
</dbReference>
<dbReference type="PANTHER" id="PTHR43433:SF5">
    <property type="entry name" value="AB HYDROLASE-1 DOMAIN-CONTAINING PROTEIN"/>
    <property type="match status" value="1"/>
</dbReference>
<evidence type="ECO:0000259" key="1">
    <source>
        <dbReference type="Pfam" id="PF00561"/>
    </source>
</evidence>
<dbReference type="Gene3D" id="3.40.50.1820">
    <property type="entry name" value="alpha/beta hydrolase"/>
    <property type="match status" value="1"/>
</dbReference>
<sequence length="296" mass="30887">MPRARLGTGITLEYETLGDPSRPTMLLVMGLGAQLTSWDERFCRELADHGFRVVRYDNRDAGLSTFLDDGPQPDLEAVLGGDHSSTRYRIADLAGDAVGLLDALGVERAHVVGASMGGMIAQQLVIDHPARVLSLCSIMSLPGDGTSGQPTPEALAVLLRPAVAGREAAIEASMAAARVIGSPDYPRSDEELRAVTTATQDRSSRRDGVSRQIAAVVASPDRTAALRKVTVPTLVVHGEADPLVDVSGGHATAAAVPGASLLTLPGMGHDLPRALWPQVVPAIAANAHAADAAQEH</sequence>
<evidence type="ECO:0000313" key="2">
    <source>
        <dbReference type="EMBL" id="MBF9070616.1"/>
    </source>
</evidence>
<dbReference type="PANTHER" id="PTHR43433">
    <property type="entry name" value="HYDROLASE, ALPHA/BETA FOLD FAMILY PROTEIN"/>
    <property type="match status" value="1"/>
</dbReference>
<dbReference type="AlphaFoldDB" id="A0A931B5L5"/>
<proteinExistence type="predicted"/>
<name>A0A931B5L5_9ACTN</name>
<dbReference type="GO" id="GO:0004806">
    <property type="term" value="F:triacylglycerol lipase activity"/>
    <property type="evidence" value="ECO:0007669"/>
    <property type="project" value="TreeGrafter"/>
</dbReference>
<accession>A0A931B5L5</accession>
<dbReference type="EMBL" id="JADPRT010000009">
    <property type="protein sequence ID" value="MBF9070616.1"/>
    <property type="molecule type" value="Genomic_DNA"/>
</dbReference>
<dbReference type="SUPFAM" id="SSF53474">
    <property type="entry name" value="alpha/beta-Hydrolases"/>
    <property type="match status" value="1"/>
</dbReference>